<accession>A0A916NI22</accession>
<dbReference type="Proteomes" id="UP000693672">
    <property type="component" value="Unassembled WGS sequence"/>
</dbReference>
<protein>
    <submittedName>
        <fullName evidence="1">Uncharacterized protein</fullName>
    </submittedName>
</protein>
<gene>
    <name evidence="1" type="ORF">PAESOLCIP111_01623</name>
</gene>
<evidence type="ECO:0000313" key="1">
    <source>
        <dbReference type="EMBL" id="CAG7613578.1"/>
    </source>
</evidence>
<sequence>MSISKYVCASIERVRSPGSARNIRLLLNVDTPRVSVHSNAAPLRYTILRRVLTVVLRFLYAALQAILNRNTCLSINLQKSAFKTKPADSQACMHFVLLYAYAFGRNWFLGQQHAVKEGDCHNVLLDGGTIFDYISNNQTQPNRFGFKLLSRAGRGTSPMTPGNRQNFAPLRRRAMHGANSCGSVCF</sequence>
<reference evidence="1" key="1">
    <citation type="submission" date="2021-06" db="EMBL/GenBank/DDBJ databases">
        <authorList>
            <person name="Criscuolo A."/>
        </authorList>
    </citation>
    <scope>NUCLEOTIDE SEQUENCE</scope>
    <source>
        <strain evidence="1">CIP111600</strain>
    </source>
</reference>
<evidence type="ECO:0000313" key="2">
    <source>
        <dbReference type="Proteomes" id="UP000693672"/>
    </source>
</evidence>
<name>A0A916NI22_9BACL</name>
<organism evidence="1 2">
    <name type="scientific">Paenibacillus solanacearum</name>
    <dbReference type="NCBI Taxonomy" id="2048548"/>
    <lineage>
        <taxon>Bacteria</taxon>
        <taxon>Bacillati</taxon>
        <taxon>Bacillota</taxon>
        <taxon>Bacilli</taxon>
        <taxon>Bacillales</taxon>
        <taxon>Paenibacillaceae</taxon>
        <taxon>Paenibacillus</taxon>
    </lineage>
</organism>
<comment type="caution">
    <text evidence="1">The sequence shown here is derived from an EMBL/GenBank/DDBJ whole genome shotgun (WGS) entry which is preliminary data.</text>
</comment>
<dbReference type="EMBL" id="CAJVAS010000005">
    <property type="protein sequence ID" value="CAG7613578.1"/>
    <property type="molecule type" value="Genomic_DNA"/>
</dbReference>
<proteinExistence type="predicted"/>
<dbReference type="AlphaFoldDB" id="A0A916NI22"/>
<keyword evidence="2" id="KW-1185">Reference proteome</keyword>